<sequence length="199" mass="22557">MTTQSECLRELQKNLESLTAKLGGKEPPLSTSGLQLSNIPGYGSPLASSTPIRKTPNYRTDPITKLHHLTTEGRKQVLRRQAGFDFSPCATALARISPHSGPLENEFILKLMCHLSEKYSDSKFTRYLRSNNRRTIFATILSKIFLVNPYANRYVPVYTRNVEGKLPQLNLRFIASYPFIIASIIVLWVLISFIMGFMF</sequence>
<reference evidence="3" key="1">
    <citation type="submission" date="2022-11" db="UniProtKB">
        <authorList>
            <consortium name="WormBaseParasite"/>
        </authorList>
    </citation>
    <scope>IDENTIFICATION</scope>
</reference>
<accession>A0A914YDW1</accession>
<evidence type="ECO:0000313" key="3">
    <source>
        <dbReference type="WBParaSite" id="PSU_v2.g17616.t1"/>
    </source>
</evidence>
<evidence type="ECO:0000256" key="1">
    <source>
        <dbReference type="SAM" id="Phobius"/>
    </source>
</evidence>
<dbReference type="Proteomes" id="UP000887577">
    <property type="component" value="Unplaced"/>
</dbReference>
<feature type="transmembrane region" description="Helical" evidence="1">
    <location>
        <begin position="175"/>
        <end position="198"/>
    </location>
</feature>
<name>A0A914YDW1_9BILA</name>
<evidence type="ECO:0000313" key="2">
    <source>
        <dbReference type="Proteomes" id="UP000887577"/>
    </source>
</evidence>
<dbReference type="WBParaSite" id="PSU_v2.g17616.t1">
    <property type="protein sequence ID" value="PSU_v2.g17616.t1"/>
    <property type="gene ID" value="PSU_v2.g17616"/>
</dbReference>
<keyword evidence="1" id="KW-0472">Membrane</keyword>
<keyword evidence="1" id="KW-1133">Transmembrane helix</keyword>
<keyword evidence="2" id="KW-1185">Reference proteome</keyword>
<organism evidence="2 3">
    <name type="scientific">Panagrolaimus superbus</name>
    <dbReference type="NCBI Taxonomy" id="310955"/>
    <lineage>
        <taxon>Eukaryota</taxon>
        <taxon>Metazoa</taxon>
        <taxon>Ecdysozoa</taxon>
        <taxon>Nematoda</taxon>
        <taxon>Chromadorea</taxon>
        <taxon>Rhabditida</taxon>
        <taxon>Tylenchina</taxon>
        <taxon>Panagrolaimomorpha</taxon>
        <taxon>Panagrolaimoidea</taxon>
        <taxon>Panagrolaimidae</taxon>
        <taxon>Panagrolaimus</taxon>
    </lineage>
</organism>
<keyword evidence="1" id="KW-0812">Transmembrane</keyword>
<dbReference type="AlphaFoldDB" id="A0A914YDW1"/>
<proteinExistence type="predicted"/>
<protein>
    <submittedName>
        <fullName evidence="3">Uncharacterized protein</fullName>
    </submittedName>
</protein>